<feature type="chain" id="PRO_5042174115" description="Secreted protein" evidence="1">
    <location>
        <begin position="20"/>
        <end position="115"/>
    </location>
</feature>
<organism evidence="2 3">
    <name type="scientific">Boletus edulis BED1</name>
    <dbReference type="NCBI Taxonomy" id="1328754"/>
    <lineage>
        <taxon>Eukaryota</taxon>
        <taxon>Fungi</taxon>
        <taxon>Dikarya</taxon>
        <taxon>Basidiomycota</taxon>
        <taxon>Agaricomycotina</taxon>
        <taxon>Agaricomycetes</taxon>
        <taxon>Agaricomycetidae</taxon>
        <taxon>Boletales</taxon>
        <taxon>Boletineae</taxon>
        <taxon>Boletaceae</taxon>
        <taxon>Boletoideae</taxon>
        <taxon>Boletus</taxon>
    </lineage>
</organism>
<reference evidence="2" key="1">
    <citation type="submission" date="2019-10" db="EMBL/GenBank/DDBJ databases">
        <authorList>
            <consortium name="DOE Joint Genome Institute"/>
            <person name="Kuo A."/>
            <person name="Miyauchi S."/>
            <person name="Kiss E."/>
            <person name="Drula E."/>
            <person name="Kohler A."/>
            <person name="Sanchez-Garcia M."/>
            <person name="Andreopoulos B."/>
            <person name="Barry K.W."/>
            <person name="Bonito G."/>
            <person name="Buee M."/>
            <person name="Carver A."/>
            <person name="Chen C."/>
            <person name="Cichocki N."/>
            <person name="Clum A."/>
            <person name="Culley D."/>
            <person name="Crous P.W."/>
            <person name="Fauchery L."/>
            <person name="Girlanda M."/>
            <person name="Hayes R."/>
            <person name="Keri Z."/>
            <person name="LaButti K."/>
            <person name="Lipzen A."/>
            <person name="Lombard V."/>
            <person name="Magnuson J."/>
            <person name="Maillard F."/>
            <person name="Morin E."/>
            <person name="Murat C."/>
            <person name="Nolan M."/>
            <person name="Ohm R."/>
            <person name="Pangilinan J."/>
            <person name="Pereira M."/>
            <person name="Perotto S."/>
            <person name="Peter M."/>
            <person name="Riley R."/>
            <person name="Sitrit Y."/>
            <person name="Stielow B."/>
            <person name="Szollosi G."/>
            <person name="Zifcakova L."/>
            <person name="Stursova M."/>
            <person name="Spatafora J.W."/>
            <person name="Tedersoo L."/>
            <person name="Vaario L.-M."/>
            <person name="Yamada A."/>
            <person name="Yan M."/>
            <person name="Wang P."/>
            <person name="Xu J."/>
            <person name="Bruns T."/>
            <person name="Baldrian P."/>
            <person name="Vilgalys R."/>
            <person name="Henrissat B."/>
            <person name="Grigoriev I.V."/>
            <person name="Hibbett D."/>
            <person name="Nagy L.G."/>
            <person name="Martin F.M."/>
        </authorList>
    </citation>
    <scope>NUCLEOTIDE SEQUENCE</scope>
    <source>
        <strain evidence="2">BED1</strain>
    </source>
</reference>
<evidence type="ECO:0008006" key="4">
    <source>
        <dbReference type="Google" id="ProtNLM"/>
    </source>
</evidence>
<evidence type="ECO:0000313" key="3">
    <source>
        <dbReference type="Proteomes" id="UP001194468"/>
    </source>
</evidence>
<keyword evidence="3" id="KW-1185">Reference proteome</keyword>
<dbReference type="AlphaFoldDB" id="A0AAD4C8N4"/>
<accession>A0AAD4C8N4</accession>
<gene>
    <name evidence="2" type="ORF">L210DRAFT_146669</name>
</gene>
<sequence length="115" mass="12770">MLPLSNACLASMILYALLSYQQTPCGRSSIYGNAESDKNLFLVPQLTDDVRNGKLDSRVPTLLDWSAILLDNRPRSATCSRSCMLVATQNLSAMKSRPARLIALVRRRLNVPEMT</sequence>
<dbReference type="EMBL" id="WHUW01000001">
    <property type="protein sequence ID" value="KAF8452013.1"/>
    <property type="molecule type" value="Genomic_DNA"/>
</dbReference>
<evidence type="ECO:0000313" key="2">
    <source>
        <dbReference type="EMBL" id="KAF8452013.1"/>
    </source>
</evidence>
<dbReference type="Proteomes" id="UP001194468">
    <property type="component" value="Unassembled WGS sequence"/>
</dbReference>
<feature type="signal peptide" evidence="1">
    <location>
        <begin position="1"/>
        <end position="19"/>
    </location>
</feature>
<protein>
    <recommendedName>
        <fullName evidence="4">Secreted protein</fullName>
    </recommendedName>
</protein>
<comment type="caution">
    <text evidence="2">The sequence shown here is derived from an EMBL/GenBank/DDBJ whole genome shotgun (WGS) entry which is preliminary data.</text>
</comment>
<name>A0AAD4C8N4_BOLED</name>
<proteinExistence type="predicted"/>
<reference evidence="2" key="2">
    <citation type="journal article" date="2020" name="Nat. Commun.">
        <title>Large-scale genome sequencing of mycorrhizal fungi provides insights into the early evolution of symbiotic traits.</title>
        <authorList>
            <person name="Miyauchi S."/>
            <person name="Kiss E."/>
            <person name="Kuo A."/>
            <person name="Drula E."/>
            <person name="Kohler A."/>
            <person name="Sanchez-Garcia M."/>
            <person name="Morin E."/>
            <person name="Andreopoulos B."/>
            <person name="Barry K.W."/>
            <person name="Bonito G."/>
            <person name="Buee M."/>
            <person name="Carver A."/>
            <person name="Chen C."/>
            <person name="Cichocki N."/>
            <person name="Clum A."/>
            <person name="Culley D."/>
            <person name="Crous P.W."/>
            <person name="Fauchery L."/>
            <person name="Girlanda M."/>
            <person name="Hayes R.D."/>
            <person name="Keri Z."/>
            <person name="LaButti K."/>
            <person name="Lipzen A."/>
            <person name="Lombard V."/>
            <person name="Magnuson J."/>
            <person name="Maillard F."/>
            <person name="Murat C."/>
            <person name="Nolan M."/>
            <person name="Ohm R.A."/>
            <person name="Pangilinan J."/>
            <person name="Pereira M.F."/>
            <person name="Perotto S."/>
            <person name="Peter M."/>
            <person name="Pfister S."/>
            <person name="Riley R."/>
            <person name="Sitrit Y."/>
            <person name="Stielow J.B."/>
            <person name="Szollosi G."/>
            <person name="Zifcakova L."/>
            <person name="Stursova M."/>
            <person name="Spatafora J.W."/>
            <person name="Tedersoo L."/>
            <person name="Vaario L.M."/>
            <person name="Yamada A."/>
            <person name="Yan M."/>
            <person name="Wang P."/>
            <person name="Xu J."/>
            <person name="Bruns T."/>
            <person name="Baldrian P."/>
            <person name="Vilgalys R."/>
            <person name="Dunand C."/>
            <person name="Henrissat B."/>
            <person name="Grigoriev I.V."/>
            <person name="Hibbett D."/>
            <person name="Nagy L.G."/>
            <person name="Martin F.M."/>
        </authorList>
    </citation>
    <scope>NUCLEOTIDE SEQUENCE</scope>
    <source>
        <strain evidence="2">BED1</strain>
    </source>
</reference>
<keyword evidence="1" id="KW-0732">Signal</keyword>
<evidence type="ECO:0000256" key="1">
    <source>
        <dbReference type="SAM" id="SignalP"/>
    </source>
</evidence>